<reference evidence="2" key="1">
    <citation type="journal article" date="2019" name="Int. J. Syst. Evol. Microbiol.">
        <title>The Global Catalogue of Microorganisms (GCM) 10K type strain sequencing project: providing services to taxonomists for standard genome sequencing and annotation.</title>
        <authorList>
            <consortium name="The Broad Institute Genomics Platform"/>
            <consortium name="The Broad Institute Genome Sequencing Center for Infectious Disease"/>
            <person name="Wu L."/>
            <person name="Ma J."/>
        </authorList>
    </citation>
    <scope>NUCLEOTIDE SEQUENCE [LARGE SCALE GENOMIC DNA]</scope>
    <source>
        <strain evidence="2">CGMCC 1.16305</strain>
    </source>
</reference>
<protein>
    <submittedName>
        <fullName evidence="1">YrzI family small protein</fullName>
    </submittedName>
</protein>
<evidence type="ECO:0000313" key="1">
    <source>
        <dbReference type="EMBL" id="MFC7393265.1"/>
    </source>
</evidence>
<dbReference type="Proteomes" id="UP001596505">
    <property type="component" value="Unassembled WGS sequence"/>
</dbReference>
<organism evidence="1 2">
    <name type="scientific">Scopulibacillus cellulosilyticus</name>
    <dbReference type="NCBI Taxonomy" id="2665665"/>
    <lineage>
        <taxon>Bacteria</taxon>
        <taxon>Bacillati</taxon>
        <taxon>Bacillota</taxon>
        <taxon>Bacilli</taxon>
        <taxon>Bacillales</taxon>
        <taxon>Sporolactobacillaceae</taxon>
        <taxon>Scopulibacillus</taxon>
    </lineage>
</organism>
<accession>A0ABW2PX59</accession>
<name>A0ABW2PX59_9BACL</name>
<dbReference type="EMBL" id="JBHTCO010000011">
    <property type="protein sequence ID" value="MFC7393265.1"/>
    <property type="molecule type" value="Genomic_DNA"/>
</dbReference>
<evidence type="ECO:0000313" key="2">
    <source>
        <dbReference type="Proteomes" id="UP001596505"/>
    </source>
</evidence>
<gene>
    <name evidence="1" type="ORF">ACFQRG_09840</name>
</gene>
<comment type="caution">
    <text evidence="1">The sequence shown here is derived from an EMBL/GenBank/DDBJ whole genome shotgun (WGS) entry which is preliminary data.</text>
</comment>
<dbReference type="InterPro" id="IPR012655">
    <property type="entry name" value="YrzI"/>
</dbReference>
<sequence length="49" mass="6082">MLKLNLFTFTLTMSIKRKRLTMQEYQDQKRIKKINEENLNKRLEHTPFL</sequence>
<proteinExistence type="predicted"/>
<keyword evidence="2" id="KW-1185">Reference proteome</keyword>
<dbReference type="RefSeq" id="WP_380965726.1">
    <property type="nucleotide sequence ID" value="NZ_JBHTCO010000011.1"/>
</dbReference>
<dbReference type="Pfam" id="PF09501">
    <property type="entry name" value="Bac_small_YrzI"/>
    <property type="match status" value="1"/>
</dbReference>